<dbReference type="Pfam" id="PF10502">
    <property type="entry name" value="Peptidase_S26"/>
    <property type="match status" value="1"/>
</dbReference>
<keyword evidence="14" id="KW-1185">Reference proteome</keyword>
<evidence type="ECO:0000256" key="10">
    <source>
        <dbReference type="ARBA" id="ARBA00023128"/>
    </source>
</evidence>
<evidence type="ECO:0000259" key="12">
    <source>
        <dbReference type="Pfam" id="PF10502"/>
    </source>
</evidence>
<evidence type="ECO:0000256" key="3">
    <source>
        <dbReference type="ARBA" id="ARBA00011805"/>
    </source>
</evidence>
<feature type="domain" description="Peptidase S26" evidence="12">
    <location>
        <begin position="81"/>
        <end position="125"/>
    </location>
</feature>
<comment type="subunit">
    <text evidence="3">Heterodimer of 2 subunits, IMMPL1 and IMMPL2.</text>
</comment>
<proteinExistence type="inferred from homology"/>
<evidence type="ECO:0000256" key="4">
    <source>
        <dbReference type="ARBA" id="ARBA00013650"/>
    </source>
</evidence>
<evidence type="ECO:0000313" key="14">
    <source>
        <dbReference type="Proteomes" id="UP001642483"/>
    </source>
</evidence>
<gene>
    <name evidence="13" type="ORF">CVLEPA_LOCUS13607</name>
</gene>
<dbReference type="PANTHER" id="PTHR46041:SF2">
    <property type="entry name" value="MITOCHONDRIAL INNER MEMBRANE PROTEASE SUBUNIT 2"/>
    <property type="match status" value="1"/>
</dbReference>
<keyword evidence="8" id="KW-0378">Hydrolase</keyword>
<evidence type="ECO:0000256" key="8">
    <source>
        <dbReference type="ARBA" id="ARBA00022801"/>
    </source>
</evidence>
<dbReference type="EMBL" id="CAWYQH010000096">
    <property type="protein sequence ID" value="CAK8682838.1"/>
    <property type="molecule type" value="Genomic_DNA"/>
</dbReference>
<dbReference type="PANTHER" id="PTHR46041">
    <property type="entry name" value="MITOCHONDRIAL INNER MEMBRANE PROTEASE SUBUNIT 2"/>
    <property type="match status" value="1"/>
</dbReference>
<comment type="similarity">
    <text evidence="2">Belongs to the peptidase S26 family. IMP2 subfamily.</text>
</comment>
<comment type="subcellular location">
    <subcellularLocation>
        <location evidence="1">Mitochondrion inner membrane</location>
        <topology evidence="1">Single-pass membrane protein</topology>
    </subcellularLocation>
</comment>
<keyword evidence="7" id="KW-0999">Mitochondrion inner membrane</keyword>
<keyword evidence="6" id="KW-0812">Transmembrane</keyword>
<evidence type="ECO:0000256" key="5">
    <source>
        <dbReference type="ARBA" id="ARBA00022670"/>
    </source>
</evidence>
<dbReference type="InterPro" id="IPR019533">
    <property type="entry name" value="Peptidase_S26"/>
</dbReference>
<keyword evidence="10" id="KW-0496">Mitochondrion</keyword>
<dbReference type="InterPro" id="IPR037730">
    <property type="entry name" value="IMP2"/>
</dbReference>
<evidence type="ECO:0000256" key="6">
    <source>
        <dbReference type="ARBA" id="ARBA00022692"/>
    </source>
</evidence>
<comment type="caution">
    <text evidence="13">The sequence shown here is derived from an EMBL/GenBank/DDBJ whole genome shotgun (WGS) entry which is preliminary data.</text>
</comment>
<keyword evidence="5" id="KW-0645">Protease</keyword>
<dbReference type="PRINTS" id="PR00727">
    <property type="entry name" value="LEADERPTASE"/>
</dbReference>
<accession>A0ABP0FT79</accession>
<dbReference type="InterPro" id="IPR036286">
    <property type="entry name" value="LexA/Signal_pep-like_sf"/>
</dbReference>
<evidence type="ECO:0000256" key="7">
    <source>
        <dbReference type="ARBA" id="ARBA00022792"/>
    </source>
</evidence>
<evidence type="ECO:0000256" key="9">
    <source>
        <dbReference type="ARBA" id="ARBA00022989"/>
    </source>
</evidence>
<evidence type="ECO:0000256" key="11">
    <source>
        <dbReference type="ARBA" id="ARBA00023136"/>
    </source>
</evidence>
<evidence type="ECO:0000256" key="2">
    <source>
        <dbReference type="ARBA" id="ARBA00007066"/>
    </source>
</evidence>
<dbReference type="Proteomes" id="UP001642483">
    <property type="component" value="Unassembled WGS sequence"/>
</dbReference>
<reference evidence="13 14" key="1">
    <citation type="submission" date="2024-02" db="EMBL/GenBank/DDBJ databases">
        <authorList>
            <person name="Daric V."/>
            <person name="Darras S."/>
        </authorList>
    </citation>
    <scope>NUCLEOTIDE SEQUENCE [LARGE SCALE GENOMIC DNA]</scope>
</reference>
<keyword evidence="11" id="KW-0472">Membrane</keyword>
<dbReference type="CDD" id="cd06530">
    <property type="entry name" value="S26_SPase_I"/>
    <property type="match status" value="1"/>
</dbReference>
<name>A0ABP0FT79_CLALP</name>
<protein>
    <recommendedName>
        <fullName evidence="4">Mitochondrial inner membrane protease subunit 2</fullName>
    </recommendedName>
</protein>
<sequence>MCPVEQNLSYDAVSLIAFDLFWRLHTFSDSTKTSVVPAHSRPFWEILPKSPLKSGTTRDPNSIYVKRVVGLEGDIVTTLGYRKRSVLVPAGHCWLEGDNHLASDDSNKFGPIPMGLITARATHVIYPVTRWQHLPRKFPHSRVKINPGCNDDQVWDLEQV</sequence>
<keyword evidence="9" id="KW-1133">Transmembrane helix</keyword>
<dbReference type="SUPFAM" id="SSF51306">
    <property type="entry name" value="LexA/Signal peptidase"/>
    <property type="match status" value="1"/>
</dbReference>
<evidence type="ECO:0000313" key="13">
    <source>
        <dbReference type="EMBL" id="CAK8682838.1"/>
    </source>
</evidence>
<dbReference type="InterPro" id="IPR000223">
    <property type="entry name" value="Pept_S26A_signal_pept_1"/>
</dbReference>
<dbReference type="Gene3D" id="2.10.109.10">
    <property type="entry name" value="Umud Fragment, subunit A"/>
    <property type="match status" value="1"/>
</dbReference>
<evidence type="ECO:0000256" key="1">
    <source>
        <dbReference type="ARBA" id="ARBA00004434"/>
    </source>
</evidence>
<organism evidence="13 14">
    <name type="scientific">Clavelina lepadiformis</name>
    <name type="common">Light-bulb sea squirt</name>
    <name type="synonym">Ascidia lepadiformis</name>
    <dbReference type="NCBI Taxonomy" id="159417"/>
    <lineage>
        <taxon>Eukaryota</taxon>
        <taxon>Metazoa</taxon>
        <taxon>Chordata</taxon>
        <taxon>Tunicata</taxon>
        <taxon>Ascidiacea</taxon>
        <taxon>Aplousobranchia</taxon>
        <taxon>Clavelinidae</taxon>
        <taxon>Clavelina</taxon>
    </lineage>
</organism>